<feature type="compositionally biased region" description="Polar residues" evidence="1">
    <location>
        <begin position="84"/>
        <end position="95"/>
    </location>
</feature>
<dbReference type="EMBL" id="WSZM01000156">
    <property type="protein sequence ID" value="KAF4040008.1"/>
    <property type="molecule type" value="Genomic_DNA"/>
</dbReference>
<dbReference type="Proteomes" id="UP000602510">
    <property type="component" value="Unassembled WGS sequence"/>
</dbReference>
<reference evidence="2" key="1">
    <citation type="submission" date="2020-04" db="EMBL/GenBank/DDBJ databases">
        <title>Hybrid Assembly of Korean Phytophthora infestans isolates.</title>
        <authorList>
            <person name="Prokchorchik M."/>
            <person name="Lee Y."/>
            <person name="Seo J."/>
            <person name="Cho J.-H."/>
            <person name="Park Y.-E."/>
            <person name="Jang D.-C."/>
            <person name="Im J.-S."/>
            <person name="Choi J.-G."/>
            <person name="Park H.-J."/>
            <person name="Lee G.-B."/>
            <person name="Lee Y.-G."/>
            <person name="Hong S.-Y."/>
            <person name="Cho K."/>
            <person name="Sohn K.H."/>
        </authorList>
    </citation>
    <scope>NUCLEOTIDE SEQUENCE</scope>
    <source>
        <strain evidence="2">KR_1_A1</strain>
    </source>
</reference>
<organism evidence="2 3">
    <name type="scientific">Phytophthora infestans</name>
    <name type="common">Potato late blight agent</name>
    <name type="synonym">Botrytis infestans</name>
    <dbReference type="NCBI Taxonomy" id="4787"/>
    <lineage>
        <taxon>Eukaryota</taxon>
        <taxon>Sar</taxon>
        <taxon>Stramenopiles</taxon>
        <taxon>Oomycota</taxon>
        <taxon>Peronosporomycetes</taxon>
        <taxon>Peronosporales</taxon>
        <taxon>Peronosporaceae</taxon>
        <taxon>Phytophthora</taxon>
    </lineage>
</organism>
<evidence type="ECO:0000313" key="2">
    <source>
        <dbReference type="EMBL" id="KAF4040008.1"/>
    </source>
</evidence>
<proteinExistence type="predicted"/>
<protein>
    <submittedName>
        <fullName evidence="2">Uncharacterized protein</fullName>
    </submittedName>
</protein>
<feature type="region of interest" description="Disordered" evidence="1">
    <location>
        <begin position="78"/>
        <end position="123"/>
    </location>
</feature>
<feature type="region of interest" description="Disordered" evidence="1">
    <location>
        <begin position="21"/>
        <end position="66"/>
    </location>
</feature>
<accession>A0A833WF88</accession>
<sequence length="123" mass="12976">MTTSELIEEEVTEVIDTIDMVPVSSLTSSKRSGDAVNQDDSGKTSLGNGSNWSPLGSKTSPRSLDQCLAEQEELLRRMMLSASGMRQQNSSKPGSGTLGNSGCGTSGGVQSTKSRPDVTLYED</sequence>
<evidence type="ECO:0000256" key="1">
    <source>
        <dbReference type="SAM" id="MobiDB-lite"/>
    </source>
</evidence>
<comment type="caution">
    <text evidence="2">The sequence shown here is derived from an EMBL/GenBank/DDBJ whole genome shotgun (WGS) entry which is preliminary data.</text>
</comment>
<keyword evidence="3" id="KW-1185">Reference proteome</keyword>
<dbReference type="AlphaFoldDB" id="A0A833WF88"/>
<feature type="compositionally biased region" description="Polar residues" evidence="1">
    <location>
        <begin position="43"/>
        <end position="63"/>
    </location>
</feature>
<evidence type="ECO:0000313" key="3">
    <source>
        <dbReference type="Proteomes" id="UP000602510"/>
    </source>
</evidence>
<name>A0A833WF88_PHYIN</name>
<gene>
    <name evidence="2" type="ORF">GN244_ATG07819</name>
</gene>
<feature type="compositionally biased region" description="Gly residues" evidence="1">
    <location>
        <begin position="96"/>
        <end position="107"/>
    </location>
</feature>